<evidence type="ECO:0000313" key="4">
    <source>
        <dbReference type="Proteomes" id="UP000199069"/>
    </source>
</evidence>
<feature type="compositionally biased region" description="Low complexity" evidence="1">
    <location>
        <begin position="846"/>
        <end position="860"/>
    </location>
</feature>
<feature type="compositionally biased region" description="Low complexity" evidence="1">
    <location>
        <begin position="111"/>
        <end position="133"/>
    </location>
</feature>
<feature type="compositionally biased region" description="Low complexity" evidence="1">
    <location>
        <begin position="165"/>
        <end position="181"/>
    </location>
</feature>
<protein>
    <submittedName>
        <fullName evidence="2">Uncharacterized protein</fullName>
    </submittedName>
</protein>
<feature type="compositionally biased region" description="Low complexity" evidence="1">
    <location>
        <begin position="230"/>
        <end position="241"/>
    </location>
</feature>
<feature type="region of interest" description="Disordered" evidence="1">
    <location>
        <begin position="727"/>
        <end position="1086"/>
    </location>
</feature>
<feature type="compositionally biased region" description="Acidic residues" evidence="1">
    <location>
        <begin position="370"/>
        <end position="379"/>
    </location>
</feature>
<proteinExistence type="predicted"/>
<name>A0A0K3C995_RHOTO</name>
<feature type="compositionally biased region" description="Low complexity" evidence="1">
    <location>
        <begin position="945"/>
        <end position="961"/>
    </location>
</feature>
<feature type="compositionally biased region" description="Acidic residues" evidence="1">
    <location>
        <begin position="69"/>
        <end position="81"/>
    </location>
</feature>
<dbReference type="Proteomes" id="UP000199069">
    <property type="component" value="Unassembled WGS sequence"/>
</dbReference>
<feature type="compositionally biased region" description="Basic residues" evidence="1">
    <location>
        <begin position="46"/>
        <end position="56"/>
    </location>
</feature>
<evidence type="ECO:0000313" key="2">
    <source>
        <dbReference type="EMBL" id="CTR05453.1"/>
    </source>
</evidence>
<feature type="compositionally biased region" description="Basic and acidic residues" evidence="1">
    <location>
        <begin position="380"/>
        <end position="407"/>
    </location>
</feature>
<evidence type="ECO:0000256" key="1">
    <source>
        <dbReference type="SAM" id="MobiDB-lite"/>
    </source>
</evidence>
<reference evidence="3 5" key="2">
    <citation type="journal article" date="2018" name="Elife">
        <title>Functional genomics of lipid metabolism in the oleaginous yeast Rhodosporidium toruloides.</title>
        <authorList>
            <person name="Coradetti S.T."/>
            <person name="Pinel D."/>
            <person name="Geiselman G."/>
            <person name="Ito M."/>
            <person name="Mondo S."/>
            <person name="Reilly M.C."/>
            <person name="Cheng Y.F."/>
            <person name="Bauer S."/>
            <person name="Grigoriev I."/>
            <person name="Gladden J.M."/>
            <person name="Simmons B.A."/>
            <person name="Brem R."/>
            <person name="Arkin A.P."/>
            <person name="Skerker J.M."/>
        </authorList>
    </citation>
    <scope>NUCLEOTIDE SEQUENCE [LARGE SCALE GENOMIC DNA]</scope>
    <source>
        <strain evidence="3 5">NBRC 0880</strain>
    </source>
</reference>
<feature type="compositionally biased region" description="Low complexity" evidence="1">
    <location>
        <begin position="305"/>
        <end position="314"/>
    </location>
</feature>
<evidence type="ECO:0000313" key="3">
    <source>
        <dbReference type="EMBL" id="PRQ77043.1"/>
    </source>
</evidence>
<dbReference type="AlphaFoldDB" id="A0A0K3C995"/>
<feature type="compositionally biased region" description="Basic and acidic residues" evidence="1">
    <location>
        <begin position="448"/>
        <end position="467"/>
    </location>
</feature>
<dbReference type="EMBL" id="CWKI01000002">
    <property type="protein sequence ID" value="CTR05453.1"/>
    <property type="molecule type" value="Genomic_DNA"/>
</dbReference>
<sequence length="1086" mass="114040">MPQRRASVGVDAADSSAAGGSAARGAGAGRSSGSTTTTRGSAVRGSRGRGRGKARRGSNGAVVQSVAGDESDRDELSEGDEGLSTSATPTGGADRSSRLVSPELGMPQPNTTTTTMQPRSSSLSALSSHPSSPVADLAPASPSADRHQTPPSQSAEEVDTTLDSPASTATARPAAKGAATPNGKDFTPEPTASSFDPAREDSLSELEPSADEAAGHEDDGGESSEDEPLASRSATSTPAPSNLASPSQSPAPKRRGRPPGSKNKQYRMPLPRSQRASLKAAASVTEDDERRSPEPSTSNGGGSGSSTPAPARATRANVTLPPGYIWGVTSNRWPKKREKDEEGGGMLTPTPAESRTSSVSPEVNGTLENEGAEEEEEEETKPIAAEEKGKERASEEVEEDVPMKEETAEPVVSVAMSRETSLDEGSVTPVRTPKGKGKGKGKGKRGKKELPEPVERAKRRKLDTLDKEAAERHAARESARLKFLDQLDDELRMVEERTHPLLELTYNRLREEKAQKLEQLKRYHEEREGELGRLMDARLTASWRQWADRKDRSRMELYLENHSSLKSLIAEERIYPFFRDHPLFINQHDLPPTGYYRGPQRDPAFIPREILHAGHYVEPPPHNPALGHNAWKLSAEEIEADLAVFHEIEDELPFPHSASLQPPQPVGMYPFPPPPYYYDAGAPLAPPAPPLANPYMTVPGYPPMGAMPPPPHMAPYPPFYPGPPPPMHPSHPLVSPDEKLSATPAAHPSQPPPHPSFPSFGHQPAGPPREAVPASFAQPSPPVKTNKSPNVSKSKPAQSAANGAALESSAPPAAGRISNGNHDGSLAPPSQNPYGASLALANGYVASASQPPSFSSYSAPPKSPSRPPAMSPPSTYAAAPPGTGQRPPADPRRFSPPSHPSLAPTPSTSASVPPAPAPYSFPPPLASQKSSSNAPLAPLRQPLFPSSLPTPSSTPSSTSPSNGATRISPSLAPPKLPSLSHPHRSPPRQSPNMPTALPPLFPPASVPGATKTSPLLAPLGKTDASVPVEPATGLPLPSWLKPLNAPQGGGGGGGGANGAGQPKLPHEARAQQTGSINGAGGKPYRG</sequence>
<gene>
    <name evidence="2" type="primary">FGENESH: predicted gene_2.483</name>
    <name evidence="3" type="ORF">AAT19DRAFT_12461</name>
    <name evidence="2" type="ORF">BN2166_0013140</name>
</gene>
<accession>A0A0K3C995</accession>
<feature type="compositionally biased region" description="Gly residues" evidence="1">
    <location>
        <begin position="1077"/>
        <end position="1086"/>
    </location>
</feature>
<feature type="compositionally biased region" description="Pro residues" evidence="1">
    <location>
        <begin position="913"/>
        <end position="925"/>
    </location>
</feature>
<feature type="compositionally biased region" description="Pro residues" evidence="1">
    <location>
        <begin position="996"/>
        <end position="1005"/>
    </location>
</feature>
<evidence type="ECO:0000313" key="5">
    <source>
        <dbReference type="Proteomes" id="UP000239560"/>
    </source>
</evidence>
<keyword evidence="4" id="KW-1185">Reference proteome</keyword>
<feature type="region of interest" description="Disordered" evidence="1">
    <location>
        <begin position="1"/>
        <end position="467"/>
    </location>
</feature>
<feature type="compositionally biased region" description="Polar residues" evidence="1">
    <location>
        <begin position="783"/>
        <end position="801"/>
    </location>
</feature>
<dbReference type="OrthoDB" id="2537877at2759"/>
<feature type="compositionally biased region" description="Low complexity" evidence="1">
    <location>
        <begin position="1"/>
        <end position="45"/>
    </location>
</feature>
<feature type="compositionally biased region" description="Pro residues" evidence="1">
    <location>
        <begin position="861"/>
        <end position="871"/>
    </location>
</feature>
<dbReference type="OMA" id="SWRQWAD"/>
<feature type="compositionally biased region" description="Gly residues" evidence="1">
    <location>
        <begin position="1047"/>
        <end position="1058"/>
    </location>
</feature>
<reference evidence="2 4" key="1">
    <citation type="submission" date="2015-07" db="EMBL/GenBank/DDBJ databases">
        <authorList>
            <person name="Cajimat M.N.B."/>
            <person name="Milazzo M.L."/>
            <person name="Fulhorst C.F."/>
        </authorList>
    </citation>
    <scope>NUCLEOTIDE SEQUENCE [LARGE SCALE GENOMIC DNA]</scope>
    <source>
        <strain evidence="2">Single colony</strain>
    </source>
</reference>
<dbReference type="STRING" id="5286.A0A0K3C995"/>
<dbReference type="EMBL" id="LCTV02000002">
    <property type="protein sequence ID" value="PRQ77043.1"/>
    <property type="molecule type" value="Genomic_DNA"/>
</dbReference>
<feature type="compositionally biased region" description="Polar residues" evidence="1">
    <location>
        <begin position="818"/>
        <end position="834"/>
    </location>
</feature>
<feature type="compositionally biased region" description="Acidic residues" evidence="1">
    <location>
        <begin position="219"/>
        <end position="228"/>
    </location>
</feature>
<feature type="compositionally biased region" description="Basic residues" evidence="1">
    <location>
        <begin position="433"/>
        <end position="447"/>
    </location>
</feature>
<feature type="compositionally biased region" description="Polar residues" evidence="1">
    <location>
        <begin position="351"/>
        <end position="367"/>
    </location>
</feature>
<feature type="compositionally biased region" description="Low complexity" evidence="1">
    <location>
        <begin position="900"/>
        <end position="912"/>
    </location>
</feature>
<dbReference type="Proteomes" id="UP000239560">
    <property type="component" value="Unassembled WGS sequence"/>
</dbReference>
<organism evidence="2 4">
    <name type="scientific">Rhodotorula toruloides</name>
    <name type="common">Yeast</name>
    <name type="synonym">Rhodosporidium toruloides</name>
    <dbReference type="NCBI Taxonomy" id="5286"/>
    <lineage>
        <taxon>Eukaryota</taxon>
        <taxon>Fungi</taxon>
        <taxon>Dikarya</taxon>
        <taxon>Basidiomycota</taxon>
        <taxon>Pucciniomycotina</taxon>
        <taxon>Microbotryomycetes</taxon>
        <taxon>Sporidiobolales</taxon>
        <taxon>Sporidiobolaceae</taxon>
        <taxon>Rhodotorula</taxon>
    </lineage>
</organism>